<proteinExistence type="predicted"/>
<accession>A0ABQ1RS30</accession>
<reference evidence="2" key="1">
    <citation type="journal article" date="2019" name="Int. J. Syst. Evol. Microbiol.">
        <title>The Global Catalogue of Microorganisms (GCM) 10K type strain sequencing project: providing services to taxonomists for standard genome sequencing and annotation.</title>
        <authorList>
            <consortium name="The Broad Institute Genomics Platform"/>
            <consortium name="The Broad Institute Genome Sequencing Center for Infectious Disease"/>
            <person name="Wu L."/>
            <person name="Ma J."/>
        </authorList>
    </citation>
    <scope>NUCLEOTIDE SEQUENCE [LARGE SCALE GENOMIC DNA]</scope>
    <source>
        <strain evidence="2">CGMCC 1.11013</strain>
    </source>
</reference>
<evidence type="ECO:0000313" key="2">
    <source>
        <dbReference type="Proteomes" id="UP000597138"/>
    </source>
</evidence>
<dbReference type="SUPFAM" id="SSF53335">
    <property type="entry name" value="S-adenosyl-L-methionine-dependent methyltransferases"/>
    <property type="match status" value="1"/>
</dbReference>
<comment type="caution">
    <text evidence="1">The sequence shown here is derived from an EMBL/GenBank/DDBJ whole genome shotgun (WGS) entry which is preliminary data.</text>
</comment>
<name>A0ABQ1RS30_9BURK</name>
<dbReference type="Proteomes" id="UP000597138">
    <property type="component" value="Unassembled WGS sequence"/>
</dbReference>
<evidence type="ECO:0008006" key="3">
    <source>
        <dbReference type="Google" id="ProtNLM"/>
    </source>
</evidence>
<dbReference type="RefSeq" id="WP_052005590.1">
    <property type="nucleotide sequence ID" value="NZ_BMEG01000005.1"/>
</dbReference>
<organism evidence="1 2">
    <name type="scientific">Caballeronia grimmiae</name>
    <dbReference type="NCBI Taxonomy" id="1071679"/>
    <lineage>
        <taxon>Bacteria</taxon>
        <taxon>Pseudomonadati</taxon>
        <taxon>Pseudomonadota</taxon>
        <taxon>Betaproteobacteria</taxon>
        <taxon>Burkholderiales</taxon>
        <taxon>Burkholderiaceae</taxon>
        <taxon>Caballeronia</taxon>
    </lineage>
</organism>
<dbReference type="CDD" id="cd02440">
    <property type="entry name" value="AdoMet_MTases"/>
    <property type="match status" value="1"/>
</dbReference>
<gene>
    <name evidence="1" type="ORF">GCM10010985_35260</name>
</gene>
<evidence type="ECO:0000313" key="1">
    <source>
        <dbReference type="EMBL" id="GGD77700.1"/>
    </source>
</evidence>
<dbReference type="EMBL" id="BMEG01000005">
    <property type="protein sequence ID" value="GGD77700.1"/>
    <property type="molecule type" value="Genomic_DNA"/>
</dbReference>
<keyword evidence="2" id="KW-1185">Reference proteome</keyword>
<dbReference type="InterPro" id="IPR029063">
    <property type="entry name" value="SAM-dependent_MTases_sf"/>
</dbReference>
<sequence>MNTTSIGGFRTRVKRSIKWPLIAAVASLPDPVQTLLFAPSIRKYAQRVPILKVVYSGCYRTHPIDRMLGTNTGGIEPPEAIYGDGVDATSFPYMGSQPSLIRCALAQLGDLRDHTFIDIGCGKGRPMIVATEFPFRAVIGYDLAAHLVDIANRNAAIVARRFPERVPMHAYAADALELEFPPGKLVVFMFNPFGAQLMARLLANLSAAYESGSIEAFSVVYFNPICAHVFDSSPLLERRFASSVDYAEEEIGYGAETRQDVFIWTTKT</sequence>
<dbReference type="Gene3D" id="3.40.50.150">
    <property type="entry name" value="Vaccinia Virus protein VP39"/>
    <property type="match status" value="1"/>
</dbReference>
<protein>
    <recommendedName>
        <fullName evidence="3">Methyltransferase domain-containing protein</fullName>
    </recommendedName>
</protein>